<gene>
    <name evidence="2" type="ORF">M408DRAFT_113967</name>
</gene>
<proteinExistence type="predicted"/>
<dbReference type="HOGENOM" id="CLU_2607499_0_0_1"/>
<dbReference type="AlphaFoldDB" id="A0A0C2XKA0"/>
<evidence type="ECO:0000313" key="2">
    <source>
        <dbReference type="EMBL" id="KIM29472.1"/>
    </source>
</evidence>
<keyword evidence="3" id="KW-1185">Reference proteome</keyword>
<feature type="region of interest" description="Disordered" evidence="1">
    <location>
        <begin position="1"/>
        <end position="29"/>
    </location>
</feature>
<evidence type="ECO:0000256" key="1">
    <source>
        <dbReference type="SAM" id="MobiDB-lite"/>
    </source>
</evidence>
<reference evidence="2 3" key="1">
    <citation type="submission" date="2014-04" db="EMBL/GenBank/DDBJ databases">
        <authorList>
            <consortium name="DOE Joint Genome Institute"/>
            <person name="Kuo A."/>
            <person name="Zuccaro A."/>
            <person name="Kohler A."/>
            <person name="Nagy L.G."/>
            <person name="Floudas D."/>
            <person name="Copeland A."/>
            <person name="Barry K.W."/>
            <person name="Cichocki N."/>
            <person name="Veneault-Fourrey C."/>
            <person name="LaButti K."/>
            <person name="Lindquist E.A."/>
            <person name="Lipzen A."/>
            <person name="Lundell T."/>
            <person name="Morin E."/>
            <person name="Murat C."/>
            <person name="Sun H."/>
            <person name="Tunlid A."/>
            <person name="Henrissat B."/>
            <person name="Grigoriev I.V."/>
            <person name="Hibbett D.S."/>
            <person name="Martin F."/>
            <person name="Nordberg H.P."/>
            <person name="Cantor M.N."/>
            <person name="Hua S.X."/>
        </authorList>
    </citation>
    <scope>NUCLEOTIDE SEQUENCE [LARGE SCALE GENOMIC DNA]</scope>
    <source>
        <strain evidence="2 3">MAFF 305830</strain>
    </source>
</reference>
<dbReference type="Proteomes" id="UP000054097">
    <property type="component" value="Unassembled WGS sequence"/>
</dbReference>
<organism evidence="2 3">
    <name type="scientific">Serendipita vermifera MAFF 305830</name>
    <dbReference type="NCBI Taxonomy" id="933852"/>
    <lineage>
        <taxon>Eukaryota</taxon>
        <taxon>Fungi</taxon>
        <taxon>Dikarya</taxon>
        <taxon>Basidiomycota</taxon>
        <taxon>Agaricomycotina</taxon>
        <taxon>Agaricomycetes</taxon>
        <taxon>Sebacinales</taxon>
        <taxon>Serendipitaceae</taxon>
        <taxon>Serendipita</taxon>
    </lineage>
</organism>
<reference evidence="3" key="2">
    <citation type="submission" date="2015-01" db="EMBL/GenBank/DDBJ databases">
        <title>Evolutionary Origins and Diversification of the Mycorrhizal Mutualists.</title>
        <authorList>
            <consortium name="DOE Joint Genome Institute"/>
            <consortium name="Mycorrhizal Genomics Consortium"/>
            <person name="Kohler A."/>
            <person name="Kuo A."/>
            <person name="Nagy L.G."/>
            <person name="Floudas D."/>
            <person name="Copeland A."/>
            <person name="Barry K.W."/>
            <person name="Cichocki N."/>
            <person name="Veneault-Fourrey C."/>
            <person name="LaButti K."/>
            <person name="Lindquist E.A."/>
            <person name="Lipzen A."/>
            <person name="Lundell T."/>
            <person name="Morin E."/>
            <person name="Murat C."/>
            <person name="Riley R."/>
            <person name="Ohm R."/>
            <person name="Sun H."/>
            <person name="Tunlid A."/>
            <person name="Henrissat B."/>
            <person name="Grigoriev I.V."/>
            <person name="Hibbett D.S."/>
            <person name="Martin F."/>
        </authorList>
    </citation>
    <scope>NUCLEOTIDE SEQUENCE [LARGE SCALE GENOMIC DNA]</scope>
    <source>
        <strain evidence="3">MAFF 305830</strain>
    </source>
</reference>
<name>A0A0C2XKA0_SERVB</name>
<evidence type="ECO:0000313" key="3">
    <source>
        <dbReference type="Proteomes" id="UP000054097"/>
    </source>
</evidence>
<accession>A0A0C2XKA0</accession>
<sequence length="79" mass="8738">MSSRARDAFSPSSNGSADHRDSSDDLDDEITEDQAVLSMFAPTFYLGNTIRYYNSRGGGKRAYNDLVRDLMHGAPQTAF</sequence>
<dbReference type="EMBL" id="KN824288">
    <property type="protein sequence ID" value="KIM29472.1"/>
    <property type="molecule type" value="Genomic_DNA"/>
</dbReference>
<protein>
    <submittedName>
        <fullName evidence="2">Uncharacterized protein</fullName>
    </submittedName>
</protein>